<protein>
    <submittedName>
        <fullName evidence="2">Uncharacterized protein</fullName>
    </submittedName>
</protein>
<sequence length="101" mass="10983">MENTTPRPHNPRALKQEPPNAFILICGPITTATWLIIGGIALSSDATSASSSADVVVILCCAVHLIATVWAMLGLGPWFWHRRLLRPCRLSLFELPMASCS</sequence>
<dbReference type="AlphaFoldDB" id="A0A8K0TRW1"/>
<dbReference type="EMBL" id="JAGPXD010000002">
    <property type="protein sequence ID" value="KAH7368152.1"/>
    <property type="molecule type" value="Genomic_DNA"/>
</dbReference>
<evidence type="ECO:0000256" key="1">
    <source>
        <dbReference type="SAM" id="Phobius"/>
    </source>
</evidence>
<accession>A0A8K0TRW1</accession>
<comment type="caution">
    <text evidence="2">The sequence shown here is derived from an EMBL/GenBank/DDBJ whole genome shotgun (WGS) entry which is preliminary data.</text>
</comment>
<organism evidence="2 3">
    <name type="scientific">Plectosphaerella cucumerina</name>
    <dbReference type="NCBI Taxonomy" id="40658"/>
    <lineage>
        <taxon>Eukaryota</taxon>
        <taxon>Fungi</taxon>
        <taxon>Dikarya</taxon>
        <taxon>Ascomycota</taxon>
        <taxon>Pezizomycotina</taxon>
        <taxon>Sordariomycetes</taxon>
        <taxon>Hypocreomycetidae</taxon>
        <taxon>Glomerellales</taxon>
        <taxon>Plectosphaerellaceae</taxon>
        <taxon>Plectosphaerella</taxon>
    </lineage>
</organism>
<evidence type="ECO:0000313" key="3">
    <source>
        <dbReference type="Proteomes" id="UP000813385"/>
    </source>
</evidence>
<name>A0A8K0TRW1_9PEZI</name>
<proteinExistence type="predicted"/>
<keyword evidence="3" id="KW-1185">Reference proteome</keyword>
<dbReference type="Proteomes" id="UP000813385">
    <property type="component" value="Unassembled WGS sequence"/>
</dbReference>
<keyword evidence="1" id="KW-1133">Transmembrane helix</keyword>
<gene>
    <name evidence="2" type="ORF">B0T11DRAFT_276534</name>
</gene>
<feature type="transmembrane region" description="Helical" evidence="1">
    <location>
        <begin position="55"/>
        <end position="80"/>
    </location>
</feature>
<evidence type="ECO:0000313" key="2">
    <source>
        <dbReference type="EMBL" id="KAH7368152.1"/>
    </source>
</evidence>
<reference evidence="2" key="1">
    <citation type="journal article" date="2021" name="Nat. Commun.">
        <title>Genetic determinants of endophytism in the Arabidopsis root mycobiome.</title>
        <authorList>
            <person name="Mesny F."/>
            <person name="Miyauchi S."/>
            <person name="Thiergart T."/>
            <person name="Pickel B."/>
            <person name="Atanasova L."/>
            <person name="Karlsson M."/>
            <person name="Huettel B."/>
            <person name="Barry K.W."/>
            <person name="Haridas S."/>
            <person name="Chen C."/>
            <person name="Bauer D."/>
            <person name="Andreopoulos W."/>
            <person name="Pangilinan J."/>
            <person name="LaButti K."/>
            <person name="Riley R."/>
            <person name="Lipzen A."/>
            <person name="Clum A."/>
            <person name="Drula E."/>
            <person name="Henrissat B."/>
            <person name="Kohler A."/>
            <person name="Grigoriev I.V."/>
            <person name="Martin F.M."/>
            <person name="Hacquard S."/>
        </authorList>
    </citation>
    <scope>NUCLEOTIDE SEQUENCE</scope>
    <source>
        <strain evidence="2">MPI-CAGE-AT-0016</strain>
    </source>
</reference>
<keyword evidence="1" id="KW-0472">Membrane</keyword>
<feature type="transmembrane region" description="Helical" evidence="1">
    <location>
        <begin position="21"/>
        <end position="43"/>
    </location>
</feature>
<keyword evidence="1" id="KW-0812">Transmembrane</keyword>